<dbReference type="NCBIfam" id="TIGR02072">
    <property type="entry name" value="BioC"/>
    <property type="match status" value="1"/>
</dbReference>
<comment type="catalytic activity">
    <reaction evidence="1 8">
        <text>malonyl-[ACP] + S-adenosyl-L-methionine = malonyl-[ACP] methyl ester + S-adenosyl-L-homocysteine</text>
        <dbReference type="Rhea" id="RHEA:17105"/>
        <dbReference type="Rhea" id="RHEA-COMP:9623"/>
        <dbReference type="Rhea" id="RHEA-COMP:9954"/>
        <dbReference type="ChEBI" id="CHEBI:57856"/>
        <dbReference type="ChEBI" id="CHEBI:59789"/>
        <dbReference type="ChEBI" id="CHEBI:78449"/>
        <dbReference type="ChEBI" id="CHEBI:78845"/>
        <dbReference type="EC" id="2.1.1.197"/>
    </reaction>
</comment>
<evidence type="ECO:0000256" key="8">
    <source>
        <dbReference type="HAMAP-Rule" id="MF_00835"/>
    </source>
</evidence>
<dbReference type="Pfam" id="PF08241">
    <property type="entry name" value="Methyltransf_11"/>
    <property type="match status" value="1"/>
</dbReference>
<evidence type="ECO:0000259" key="9">
    <source>
        <dbReference type="Pfam" id="PF08241"/>
    </source>
</evidence>
<dbReference type="InterPro" id="IPR013216">
    <property type="entry name" value="Methyltransf_11"/>
</dbReference>
<dbReference type="CDD" id="cd02440">
    <property type="entry name" value="AdoMet_MTases"/>
    <property type="match status" value="1"/>
</dbReference>
<evidence type="ECO:0000256" key="1">
    <source>
        <dbReference type="ARBA" id="ARBA00000852"/>
    </source>
</evidence>
<keyword evidence="11" id="KW-1185">Reference proteome</keyword>
<evidence type="ECO:0000256" key="2">
    <source>
        <dbReference type="ARBA" id="ARBA00004746"/>
    </source>
</evidence>
<name>A0ABP7M042_9GAMM</name>
<dbReference type="HAMAP" id="MF_00835">
    <property type="entry name" value="BioC"/>
    <property type="match status" value="1"/>
</dbReference>
<keyword evidence="5 8" id="KW-0808">Transferase</keyword>
<dbReference type="RefSeq" id="WP_344794240.1">
    <property type="nucleotide sequence ID" value="NZ_BAABBN010000002.1"/>
</dbReference>
<evidence type="ECO:0000313" key="10">
    <source>
        <dbReference type="EMBL" id="GAA3909652.1"/>
    </source>
</evidence>
<comment type="pathway">
    <text evidence="2 8">Cofactor biosynthesis; biotin biosynthesis.</text>
</comment>
<dbReference type="EMBL" id="BAABBN010000002">
    <property type="protein sequence ID" value="GAA3909652.1"/>
    <property type="molecule type" value="Genomic_DNA"/>
</dbReference>
<organism evidence="10 11">
    <name type="scientific">Litoribacillus peritrichatus</name>
    <dbReference type="NCBI Taxonomy" id="718191"/>
    <lineage>
        <taxon>Bacteria</taxon>
        <taxon>Pseudomonadati</taxon>
        <taxon>Pseudomonadota</taxon>
        <taxon>Gammaproteobacteria</taxon>
        <taxon>Oceanospirillales</taxon>
        <taxon>Oceanospirillaceae</taxon>
        <taxon>Litoribacillus</taxon>
    </lineage>
</organism>
<dbReference type="InterPro" id="IPR050602">
    <property type="entry name" value="Malonyl-ACP_OMT"/>
</dbReference>
<evidence type="ECO:0000256" key="7">
    <source>
        <dbReference type="ARBA" id="ARBA00022756"/>
    </source>
</evidence>
<comment type="similarity">
    <text evidence="8">Belongs to the methyltransferase superfamily.</text>
</comment>
<comment type="function">
    <text evidence="8">Converts the free carboxyl group of a malonyl-thioester to its methyl ester by transfer of a methyl group from S-adenosyl-L-methionine (SAM). It allows to synthesize pimeloyl-ACP via the fatty acid synthetic pathway.</text>
</comment>
<keyword evidence="4 8" id="KW-0489">Methyltransferase</keyword>
<keyword evidence="6 8" id="KW-0949">S-adenosyl-L-methionine</keyword>
<dbReference type="InterPro" id="IPR011814">
    <property type="entry name" value="BioC"/>
</dbReference>
<reference evidence="11" key="1">
    <citation type="journal article" date="2019" name="Int. J. Syst. Evol. Microbiol.">
        <title>The Global Catalogue of Microorganisms (GCM) 10K type strain sequencing project: providing services to taxonomists for standard genome sequencing and annotation.</title>
        <authorList>
            <consortium name="The Broad Institute Genomics Platform"/>
            <consortium name="The Broad Institute Genome Sequencing Center for Infectious Disease"/>
            <person name="Wu L."/>
            <person name="Ma J."/>
        </authorList>
    </citation>
    <scope>NUCLEOTIDE SEQUENCE [LARGE SCALE GENOMIC DNA]</scope>
    <source>
        <strain evidence="11">JCM 17551</strain>
    </source>
</reference>
<evidence type="ECO:0000256" key="4">
    <source>
        <dbReference type="ARBA" id="ARBA00022603"/>
    </source>
</evidence>
<dbReference type="SUPFAM" id="SSF53335">
    <property type="entry name" value="S-adenosyl-L-methionine-dependent methyltransferases"/>
    <property type="match status" value="1"/>
</dbReference>
<keyword evidence="7 8" id="KW-0093">Biotin biosynthesis</keyword>
<comment type="caution">
    <text evidence="10">The sequence shown here is derived from an EMBL/GenBank/DDBJ whole genome shotgun (WGS) entry which is preliminary data.</text>
</comment>
<protein>
    <recommendedName>
        <fullName evidence="3 8">Malonyl-[acyl-carrier protein] O-methyltransferase</fullName>
        <shortName evidence="8">Malonyl-ACP O-methyltransferase</shortName>
        <ecNumber evidence="3 8">2.1.1.197</ecNumber>
    </recommendedName>
    <alternativeName>
        <fullName evidence="8">Biotin synthesis protein BioC</fullName>
    </alternativeName>
</protein>
<gene>
    <name evidence="8 10" type="primary">bioC</name>
    <name evidence="10" type="ORF">GCM10022277_00480</name>
</gene>
<evidence type="ECO:0000256" key="3">
    <source>
        <dbReference type="ARBA" id="ARBA00012327"/>
    </source>
</evidence>
<dbReference type="EC" id="2.1.1.197" evidence="3 8"/>
<dbReference type="Gene3D" id="3.40.50.150">
    <property type="entry name" value="Vaccinia Virus protein VP39"/>
    <property type="match status" value="1"/>
</dbReference>
<evidence type="ECO:0000256" key="5">
    <source>
        <dbReference type="ARBA" id="ARBA00022679"/>
    </source>
</evidence>
<dbReference type="PANTHER" id="PTHR13090">
    <property type="entry name" value="ARGININE-HYDROXYLASE NDUFAF5, MITOCHONDRIAL"/>
    <property type="match status" value="1"/>
</dbReference>
<feature type="domain" description="Methyltransferase type 11" evidence="9">
    <location>
        <begin position="47"/>
        <end position="142"/>
    </location>
</feature>
<proteinExistence type="inferred from homology"/>
<dbReference type="Proteomes" id="UP001501565">
    <property type="component" value="Unassembled WGS sequence"/>
</dbReference>
<dbReference type="InterPro" id="IPR029063">
    <property type="entry name" value="SAM-dependent_MTases_sf"/>
</dbReference>
<evidence type="ECO:0000256" key="6">
    <source>
        <dbReference type="ARBA" id="ARBA00022691"/>
    </source>
</evidence>
<dbReference type="PANTHER" id="PTHR13090:SF1">
    <property type="entry name" value="ARGININE-HYDROXYLASE NDUFAF5, MITOCHONDRIAL"/>
    <property type="match status" value="1"/>
</dbReference>
<accession>A0ABP7M042</accession>
<evidence type="ECO:0000313" key="11">
    <source>
        <dbReference type="Proteomes" id="UP001501565"/>
    </source>
</evidence>
<sequence length="258" mass="28184">MLDKKQVATAFGKKAKDYDTYARVQKYVGDHLLSLTIPLFSGHGPVVDLGTGSGFFLPKLKQAFPDNDLLAVDLSEGMVVHARQQHASLLMGSVVADAENLPFADNSVDLIYSSMAIQWCEDLQVLLKNLRRVVKPGGLIAISTLLPKTLFELKDSWQAVDGNAHVNRFLSAETLLSELSGFGSIAAFHCELVTAHYPDLKSLLHSIKGIGANTVIDGSRAMSKGQYKALMSAYEQYRTESGQLPASYEVCYFVLNVV</sequence>